<dbReference type="EMBL" id="VSSQ01022105">
    <property type="protein sequence ID" value="MPM68176.1"/>
    <property type="molecule type" value="Genomic_DNA"/>
</dbReference>
<gene>
    <name evidence="1" type="ORF">SDC9_115107</name>
</gene>
<protein>
    <submittedName>
        <fullName evidence="1">Uncharacterized protein</fullName>
    </submittedName>
</protein>
<comment type="caution">
    <text evidence="1">The sequence shown here is derived from an EMBL/GenBank/DDBJ whole genome shotgun (WGS) entry which is preliminary data.</text>
</comment>
<name>A0A645BS28_9ZZZZ</name>
<accession>A0A645BS28</accession>
<sequence length="103" mass="11535">MVDHRGCLQVMEETKFGGCKQSAKETAKENVHFCAGIYRIFQPQTQGLKSVACHKGDAFLHLAVDLGKAAELTLHAVGRVQYLRKQISTDKVKIRNHLHQHIA</sequence>
<proteinExistence type="predicted"/>
<reference evidence="1" key="1">
    <citation type="submission" date="2019-08" db="EMBL/GenBank/DDBJ databases">
        <authorList>
            <person name="Kucharzyk K."/>
            <person name="Murdoch R.W."/>
            <person name="Higgins S."/>
            <person name="Loffler F."/>
        </authorList>
    </citation>
    <scope>NUCLEOTIDE SEQUENCE</scope>
</reference>
<organism evidence="1">
    <name type="scientific">bioreactor metagenome</name>
    <dbReference type="NCBI Taxonomy" id="1076179"/>
    <lineage>
        <taxon>unclassified sequences</taxon>
        <taxon>metagenomes</taxon>
        <taxon>ecological metagenomes</taxon>
    </lineage>
</organism>
<evidence type="ECO:0000313" key="1">
    <source>
        <dbReference type="EMBL" id="MPM68176.1"/>
    </source>
</evidence>
<dbReference type="AlphaFoldDB" id="A0A645BS28"/>